<keyword evidence="11" id="KW-0325">Glycoprotein</keyword>
<keyword evidence="13 19" id="KW-0326">Glycosidase</keyword>
<evidence type="ECO:0000256" key="7">
    <source>
        <dbReference type="ARBA" id="ARBA00022801"/>
    </source>
</evidence>
<keyword evidence="10 18" id="KW-0472">Membrane</keyword>
<dbReference type="Pfam" id="PF00704">
    <property type="entry name" value="Glyco_hydro_18"/>
    <property type="match status" value="1"/>
</dbReference>
<dbReference type="SUPFAM" id="SSF103506">
    <property type="entry name" value="Mitochondrial carrier"/>
    <property type="match status" value="1"/>
</dbReference>
<evidence type="ECO:0000256" key="12">
    <source>
        <dbReference type="ARBA" id="ARBA00023277"/>
    </source>
</evidence>
<feature type="signal peptide" evidence="21">
    <location>
        <begin position="1"/>
        <end position="22"/>
    </location>
</feature>
<comment type="similarity">
    <text evidence="3">Belongs to the glycosyl hydrolase 18 family. Chitinase class V subfamily.</text>
</comment>
<comment type="function">
    <text evidence="15">Major secreted chitinase involved in the degradation of chitin, a component of the cell walls of fungi and exoskeletal elements of some animals (including worms and arthropods). Plays a role in the morphogenesis and autolysis.</text>
</comment>
<evidence type="ECO:0000256" key="19">
    <source>
        <dbReference type="RuleBase" id="RU000489"/>
    </source>
</evidence>
<evidence type="ECO:0000256" key="11">
    <source>
        <dbReference type="ARBA" id="ARBA00023180"/>
    </source>
</evidence>
<keyword evidence="8 20" id="KW-1133">Transmembrane helix</keyword>
<dbReference type="GO" id="GO:0006032">
    <property type="term" value="P:chitin catabolic process"/>
    <property type="evidence" value="ECO:0007669"/>
    <property type="project" value="UniProtKB-KW"/>
</dbReference>
<dbReference type="PROSITE" id="PS50920">
    <property type="entry name" value="SOLCAR"/>
    <property type="match status" value="2"/>
</dbReference>
<dbReference type="SUPFAM" id="SSF51445">
    <property type="entry name" value="(Trans)glycosidases"/>
    <property type="match status" value="1"/>
</dbReference>
<dbReference type="GO" id="GO:0008843">
    <property type="term" value="F:endochitinase activity"/>
    <property type="evidence" value="ECO:0007669"/>
    <property type="project" value="UniProtKB-EC"/>
</dbReference>
<dbReference type="InterPro" id="IPR017853">
    <property type="entry name" value="GH"/>
</dbReference>
<dbReference type="PANTHER" id="PTHR11177:SF317">
    <property type="entry name" value="CHITINASE 12-RELATED"/>
    <property type="match status" value="1"/>
</dbReference>
<dbReference type="EMBL" id="BCLY01000017">
    <property type="protein sequence ID" value="GAQ12209.1"/>
    <property type="molecule type" value="Genomic_DNA"/>
</dbReference>
<organism evidence="23 24">
    <name type="scientific">Aspergillus lentulus</name>
    <dbReference type="NCBI Taxonomy" id="293939"/>
    <lineage>
        <taxon>Eukaryota</taxon>
        <taxon>Fungi</taxon>
        <taxon>Dikarya</taxon>
        <taxon>Ascomycota</taxon>
        <taxon>Pezizomycotina</taxon>
        <taxon>Eurotiomycetes</taxon>
        <taxon>Eurotiomycetidae</taxon>
        <taxon>Eurotiales</taxon>
        <taxon>Aspergillaceae</taxon>
        <taxon>Aspergillus</taxon>
        <taxon>Aspergillus subgen. Fumigati</taxon>
    </lineage>
</organism>
<feature type="transmembrane region" description="Helical" evidence="20">
    <location>
        <begin position="470"/>
        <end position="489"/>
    </location>
</feature>
<gene>
    <name evidence="23" type="ORF">ALT_9530</name>
</gene>
<evidence type="ECO:0000256" key="5">
    <source>
        <dbReference type="ARBA" id="ARBA00022692"/>
    </source>
</evidence>
<dbReference type="InterPro" id="IPR001579">
    <property type="entry name" value="Glyco_hydro_18_chit_AS"/>
</dbReference>
<dbReference type="AlphaFoldDB" id="A0AAN4PTJ5"/>
<evidence type="ECO:0000256" key="4">
    <source>
        <dbReference type="ARBA" id="ARBA00012729"/>
    </source>
</evidence>
<keyword evidence="21" id="KW-0732">Signal</keyword>
<proteinExistence type="inferred from homology"/>
<sequence>MRFATSTIVKVALLLGSLCVDAAVMWNRDAGSTDLEARASSGYRSVVYFVNWAIYGRNHNPQDLPVQRLTHVLYAFANVRPETGEVYMTDSWADIEKHYPGDSWSDTGNNVYGCIKQLYLLKKQNRNLKVLLSIGGWTYSPNFAPAASTDAGRKNFAKTAVKLLQDLGFDGLDIDWEYPENDQQANDFVLLLKEVRTALDSYSAANAGGQHFLLTVASPAGPDKIKVLHLKDMDQQLDFWNLMAYDYAGSFSSLTGHQANVYNDTSNPLSTPFNTQTALDLYRAGGVPANKIVLGMPLYGRSFANTDGLGKPYNGVGQGSWENGVWDYKALPQAGATEHVISNIMASYSYDATNKFLISYDNPQVATMKSGYIKSLGLGGAMWWDSSSDKTGSDSLITTVVNALGGTGAFEQNQNELDYPAAGIAAVGVELLTHPLDTLITRLQSPAYATTYQRVNGGTNPALYRGLYQGFGPTIITSIPASVAFFTIYETMKTTLQPDEGTQSSKTCELATYAISSAVADLVACAITNPAEVLKQNAQVVHAQSGHSRSPLLSTVKHFSRHPTKLWAGYTMLAASHLPGTSLTFLMYESLKTSWFEVPRNSDEISAHFKGSFYSGALASAVVSMLFVPVDVVKTRMRLAAGTHSYARLPLKADIRPIPPSVASERVSSANAVTVARGILVKEGIRGLFRGGALTCLAAGLGGGLFLGCYDGLKVYFGGQI</sequence>
<dbReference type="PANTHER" id="PTHR11177">
    <property type="entry name" value="CHITINASE"/>
    <property type="match status" value="1"/>
</dbReference>
<evidence type="ECO:0000256" key="8">
    <source>
        <dbReference type="ARBA" id="ARBA00022989"/>
    </source>
</evidence>
<keyword evidence="6" id="KW-0999">Mitochondrion inner membrane</keyword>
<keyword evidence="5 18" id="KW-0812">Transmembrane</keyword>
<feature type="transmembrane region" description="Helical" evidence="20">
    <location>
        <begin position="608"/>
        <end position="628"/>
    </location>
</feature>
<keyword evidence="6" id="KW-0496">Mitochondrion</keyword>
<dbReference type="GO" id="GO:0008061">
    <property type="term" value="F:chitin binding"/>
    <property type="evidence" value="ECO:0007669"/>
    <property type="project" value="InterPro"/>
</dbReference>
<dbReference type="CDD" id="cd06548">
    <property type="entry name" value="GH18_chitinase"/>
    <property type="match status" value="1"/>
</dbReference>
<evidence type="ECO:0000313" key="24">
    <source>
        <dbReference type="Proteomes" id="UP000051487"/>
    </source>
</evidence>
<dbReference type="InterPro" id="IPR029070">
    <property type="entry name" value="Chitinase_insertion_sf"/>
</dbReference>
<evidence type="ECO:0000256" key="9">
    <source>
        <dbReference type="ARBA" id="ARBA00023024"/>
    </source>
</evidence>
<dbReference type="FunFam" id="3.20.20.80:FF:000095">
    <property type="entry name" value="Endochitinase B1"/>
    <property type="match status" value="1"/>
</dbReference>
<feature type="repeat" description="Solcar" evidence="18">
    <location>
        <begin position="607"/>
        <end position="716"/>
    </location>
</feature>
<dbReference type="InterPro" id="IPR018108">
    <property type="entry name" value="MCP_transmembrane"/>
</dbReference>
<evidence type="ECO:0000256" key="1">
    <source>
        <dbReference type="ARBA" id="ARBA00000822"/>
    </source>
</evidence>
<reference evidence="23 24" key="1">
    <citation type="submission" date="2015-11" db="EMBL/GenBank/DDBJ databases">
        <title>Aspergillus lentulus strain IFM 54703T.</title>
        <authorList>
            <person name="Kusuya Y."/>
            <person name="Sakai K."/>
            <person name="Kamei K."/>
            <person name="Takahashi H."/>
            <person name="Yaguchi T."/>
        </authorList>
    </citation>
    <scope>NUCLEOTIDE SEQUENCE [LARGE SCALE GENOMIC DNA]</scope>
    <source>
        <strain evidence="23 24">IFM 54703</strain>
    </source>
</reference>
<evidence type="ECO:0000259" key="22">
    <source>
        <dbReference type="PROSITE" id="PS51910"/>
    </source>
</evidence>
<evidence type="ECO:0000256" key="15">
    <source>
        <dbReference type="ARBA" id="ARBA00060166"/>
    </source>
</evidence>
<keyword evidence="14" id="KW-0624">Polysaccharide degradation</keyword>
<evidence type="ECO:0000256" key="6">
    <source>
        <dbReference type="ARBA" id="ARBA00022792"/>
    </source>
</evidence>
<dbReference type="FunFam" id="3.10.50.10:FF:000005">
    <property type="entry name" value="Endochitinase B1"/>
    <property type="match status" value="1"/>
</dbReference>
<feature type="repeat" description="Solcar" evidence="18">
    <location>
        <begin position="414"/>
        <end position="495"/>
    </location>
</feature>
<dbReference type="Gene3D" id="3.10.50.10">
    <property type="match status" value="1"/>
</dbReference>
<dbReference type="InterPro" id="IPR050314">
    <property type="entry name" value="Glycosyl_Hydrlase_18"/>
</dbReference>
<dbReference type="GO" id="GO:0016020">
    <property type="term" value="C:membrane"/>
    <property type="evidence" value="ECO:0007669"/>
    <property type="project" value="UniProtKB-SubCell"/>
</dbReference>
<feature type="chain" id="PRO_5042884611" description="Endochitinase B1" evidence="21">
    <location>
        <begin position="23"/>
        <end position="721"/>
    </location>
</feature>
<dbReference type="InterPro" id="IPR001223">
    <property type="entry name" value="Glyco_hydro18_cat"/>
</dbReference>
<dbReference type="Gene3D" id="3.20.20.80">
    <property type="entry name" value="Glycosidases"/>
    <property type="match status" value="1"/>
</dbReference>
<dbReference type="Gene3D" id="1.50.40.10">
    <property type="entry name" value="Mitochondrial carrier domain"/>
    <property type="match status" value="1"/>
</dbReference>
<dbReference type="EC" id="3.2.1.14" evidence="4"/>
<feature type="transmembrane region" description="Helical" evidence="20">
    <location>
        <begin position="687"/>
        <end position="707"/>
    </location>
</feature>
<comment type="caution">
    <text evidence="23">The sequence shown here is derived from an EMBL/GenBank/DDBJ whole genome shotgun (WGS) entry which is preliminary data.</text>
</comment>
<evidence type="ECO:0000313" key="23">
    <source>
        <dbReference type="EMBL" id="GAQ12209.1"/>
    </source>
</evidence>
<keyword evidence="9" id="KW-0146">Chitin degradation</keyword>
<evidence type="ECO:0000256" key="17">
    <source>
        <dbReference type="ARBA" id="ARBA00079778"/>
    </source>
</evidence>
<accession>A0AAN4PTJ5</accession>
<name>A0AAN4PTJ5_ASPLE</name>
<dbReference type="GO" id="GO:0000272">
    <property type="term" value="P:polysaccharide catabolic process"/>
    <property type="evidence" value="ECO:0007669"/>
    <property type="project" value="UniProtKB-KW"/>
</dbReference>
<dbReference type="SUPFAM" id="SSF54556">
    <property type="entry name" value="Chitinase insertion domain"/>
    <property type="match status" value="1"/>
</dbReference>
<evidence type="ECO:0000256" key="20">
    <source>
        <dbReference type="SAM" id="Phobius"/>
    </source>
</evidence>
<evidence type="ECO:0000256" key="3">
    <source>
        <dbReference type="ARBA" id="ARBA00008682"/>
    </source>
</evidence>
<evidence type="ECO:0000256" key="14">
    <source>
        <dbReference type="ARBA" id="ARBA00023326"/>
    </source>
</evidence>
<dbReference type="Proteomes" id="UP000051487">
    <property type="component" value="Unassembled WGS sequence"/>
</dbReference>
<evidence type="ECO:0000256" key="13">
    <source>
        <dbReference type="ARBA" id="ARBA00023295"/>
    </source>
</evidence>
<evidence type="ECO:0000256" key="10">
    <source>
        <dbReference type="ARBA" id="ARBA00023136"/>
    </source>
</evidence>
<feature type="domain" description="GH18" evidence="22">
    <location>
        <begin position="43"/>
        <end position="407"/>
    </location>
</feature>
<comment type="subcellular location">
    <subcellularLocation>
        <location evidence="2">Membrane</location>
        <topology evidence="2">Multi-pass membrane protein</topology>
    </subcellularLocation>
</comment>
<feature type="transmembrane region" description="Helical" evidence="20">
    <location>
        <begin position="567"/>
        <end position="588"/>
    </location>
</feature>
<dbReference type="PROSITE" id="PS01095">
    <property type="entry name" value="GH18_1"/>
    <property type="match status" value="1"/>
</dbReference>
<protein>
    <recommendedName>
        <fullName evidence="16">Endochitinase B1</fullName>
        <ecNumber evidence="4">3.2.1.14</ecNumber>
    </recommendedName>
    <alternativeName>
        <fullName evidence="17">Chitinase B1</fullName>
    </alternativeName>
</protein>
<evidence type="ECO:0000256" key="2">
    <source>
        <dbReference type="ARBA" id="ARBA00004141"/>
    </source>
</evidence>
<dbReference type="InterPro" id="IPR023395">
    <property type="entry name" value="MCP_dom_sf"/>
</dbReference>
<dbReference type="InterPro" id="IPR011583">
    <property type="entry name" value="Chitinase_II/V-like_cat"/>
</dbReference>
<comment type="catalytic activity">
    <reaction evidence="1">
        <text>Random endo-hydrolysis of N-acetyl-beta-D-glucosaminide (1-&gt;4)-beta-linkages in chitin and chitodextrins.</text>
        <dbReference type="EC" id="3.2.1.14"/>
    </reaction>
</comment>
<evidence type="ECO:0000256" key="21">
    <source>
        <dbReference type="SAM" id="SignalP"/>
    </source>
</evidence>
<keyword evidence="12" id="KW-0119">Carbohydrate metabolism</keyword>
<dbReference type="GO" id="GO:0005576">
    <property type="term" value="C:extracellular region"/>
    <property type="evidence" value="ECO:0007669"/>
    <property type="project" value="TreeGrafter"/>
</dbReference>
<dbReference type="Pfam" id="PF00153">
    <property type="entry name" value="Mito_carr"/>
    <property type="match status" value="3"/>
</dbReference>
<evidence type="ECO:0000256" key="18">
    <source>
        <dbReference type="PROSITE-ProRule" id="PRU00282"/>
    </source>
</evidence>
<keyword evidence="7 19" id="KW-0378">Hydrolase</keyword>
<dbReference type="SMART" id="SM00636">
    <property type="entry name" value="Glyco_18"/>
    <property type="match status" value="1"/>
</dbReference>
<evidence type="ECO:0000256" key="16">
    <source>
        <dbReference type="ARBA" id="ARBA00070968"/>
    </source>
</evidence>
<dbReference type="PROSITE" id="PS51910">
    <property type="entry name" value="GH18_2"/>
    <property type="match status" value="1"/>
</dbReference>